<accession>A0A0W8IG90</accession>
<dbReference type="Proteomes" id="UP000054023">
    <property type="component" value="Unassembled WGS sequence"/>
</dbReference>
<keyword evidence="3" id="KW-1185">Reference proteome</keyword>
<organism evidence="2 3">
    <name type="scientific">Nesterenkonia jeotgali</name>
    <dbReference type="NCBI Taxonomy" id="317018"/>
    <lineage>
        <taxon>Bacteria</taxon>
        <taxon>Bacillati</taxon>
        <taxon>Actinomycetota</taxon>
        <taxon>Actinomycetes</taxon>
        <taxon>Micrococcales</taxon>
        <taxon>Micrococcaceae</taxon>
        <taxon>Nesterenkonia</taxon>
    </lineage>
</organism>
<dbReference type="STRING" id="317018.AVL63_02880"/>
<evidence type="ECO:0000313" key="2">
    <source>
        <dbReference type="EMBL" id="KUG58983.1"/>
    </source>
</evidence>
<dbReference type="AlphaFoldDB" id="A0A0W8IG90"/>
<feature type="region of interest" description="Disordered" evidence="1">
    <location>
        <begin position="52"/>
        <end position="75"/>
    </location>
</feature>
<name>A0A0W8IG90_9MICC</name>
<evidence type="ECO:0000313" key="3">
    <source>
        <dbReference type="Proteomes" id="UP000054023"/>
    </source>
</evidence>
<feature type="compositionally biased region" description="Acidic residues" evidence="1">
    <location>
        <begin position="60"/>
        <end position="73"/>
    </location>
</feature>
<reference evidence="3" key="1">
    <citation type="submission" date="2015-12" db="EMBL/GenBank/DDBJ databases">
        <authorList>
            <person name="Nair G.R."/>
            <person name="Kaur G."/>
            <person name="Mayilraj S."/>
        </authorList>
    </citation>
    <scope>NUCLEOTIDE SEQUENCE [LARGE SCALE GENOMIC DNA]</scope>
    <source>
        <strain evidence="3">CD08_7</strain>
    </source>
</reference>
<proteinExistence type="predicted"/>
<sequence length="183" mass="20175">MTEHTAPDAGGFDLAQWLATGETGRATETVTIYRDPYLEYEVRQLRADIAKHNATNTGEPDPDAAMGDEDTASELERRQTDLNARIRAAKAEVVITALSDGEVEEIAASFKKRYVSEKRNWNQTVKGTCMVLAQAATINGQKITADQWHQLSEGVLAGGQWEKIKQAWLAAQNKTPRVDAPFS</sequence>
<gene>
    <name evidence="2" type="ORF">AVL63_02880</name>
</gene>
<protein>
    <submittedName>
        <fullName evidence="2">Uncharacterized protein</fullName>
    </submittedName>
</protein>
<dbReference type="OrthoDB" id="4963620at2"/>
<comment type="caution">
    <text evidence="2">The sequence shown here is derived from an EMBL/GenBank/DDBJ whole genome shotgun (WGS) entry which is preliminary data.</text>
</comment>
<evidence type="ECO:0000256" key="1">
    <source>
        <dbReference type="SAM" id="MobiDB-lite"/>
    </source>
</evidence>
<dbReference type="EMBL" id="LQBM01000003">
    <property type="protein sequence ID" value="KUG58983.1"/>
    <property type="molecule type" value="Genomic_DNA"/>
</dbReference>
<dbReference type="RefSeq" id="WP_058888665.1">
    <property type="nucleotide sequence ID" value="NZ_LQBM01000003.1"/>
</dbReference>